<dbReference type="AlphaFoldDB" id="A0A1P6C053"/>
<evidence type="ECO:0000256" key="3">
    <source>
        <dbReference type="ARBA" id="ARBA00004286"/>
    </source>
</evidence>
<comment type="similarity">
    <text evidence="4 12">Belongs to the histone H4 family.</text>
</comment>
<dbReference type="GO" id="GO:0046982">
    <property type="term" value="F:protein heterodimerization activity"/>
    <property type="evidence" value="ECO:0007669"/>
    <property type="project" value="InterPro"/>
</dbReference>
<keyword evidence="8" id="KW-0007">Acetylation</keyword>
<dbReference type="EMBL" id="LN854681">
    <property type="protein sequence ID" value="CDQ05724.1"/>
    <property type="molecule type" value="Genomic_DNA"/>
</dbReference>
<keyword evidence="16" id="KW-1185">Reference proteome</keyword>
<feature type="domain" description="CENP-T/Histone H4 histone fold" evidence="13">
    <location>
        <begin position="44"/>
        <end position="96"/>
    </location>
</feature>
<dbReference type="InterPro" id="IPR001951">
    <property type="entry name" value="Histone_H4"/>
</dbReference>
<name>A0A1P6C053_BRUMA</name>
<evidence type="ECO:0000256" key="5">
    <source>
        <dbReference type="ARBA" id="ARBA00020836"/>
    </source>
</evidence>
<keyword evidence="10 12" id="KW-0539">Nucleus</keyword>
<dbReference type="InterPro" id="IPR009072">
    <property type="entry name" value="Histone-fold"/>
</dbReference>
<evidence type="ECO:0000256" key="10">
    <source>
        <dbReference type="ARBA" id="ARBA00023242"/>
    </source>
</evidence>
<evidence type="ECO:0000313" key="16">
    <source>
        <dbReference type="Proteomes" id="UP000006672"/>
    </source>
</evidence>
<dbReference type="Pfam" id="PF15511">
    <property type="entry name" value="CENP-T_C"/>
    <property type="match status" value="1"/>
</dbReference>
<keyword evidence="6 12" id="KW-0158">Chromosome</keyword>
<dbReference type="PROSITE" id="PS00047">
    <property type="entry name" value="HISTONE_H4"/>
    <property type="match status" value="1"/>
</dbReference>
<evidence type="ECO:0000259" key="13">
    <source>
        <dbReference type="Pfam" id="PF15511"/>
    </source>
</evidence>
<evidence type="ECO:0000313" key="17">
    <source>
        <dbReference type="WBParaSite" id="Bm4112a.1"/>
    </source>
</evidence>
<evidence type="ECO:0000313" key="14">
    <source>
        <dbReference type="EMBL" id="CDQ05724.1"/>
    </source>
</evidence>
<accession>A0A1P6C053</accession>
<evidence type="ECO:0000256" key="11">
    <source>
        <dbReference type="ARBA" id="ARBA00023269"/>
    </source>
</evidence>
<dbReference type="GO" id="GO:0000786">
    <property type="term" value="C:nucleosome"/>
    <property type="evidence" value="ECO:0007669"/>
    <property type="project" value="UniProtKB-KW"/>
</dbReference>
<keyword evidence="9 12" id="KW-0238">DNA-binding</keyword>
<dbReference type="CDD" id="cd22912">
    <property type="entry name" value="HFD_H4"/>
    <property type="match status" value="1"/>
</dbReference>
<evidence type="ECO:0000256" key="1">
    <source>
        <dbReference type="ARBA" id="ARBA00002001"/>
    </source>
</evidence>
<reference evidence="14" key="2">
    <citation type="submission" date="2012-12" db="EMBL/GenBank/DDBJ databases">
        <authorList>
            <consortium name="WormBase Consortium"/>
            <person name="Ghedin E."/>
            <person name="Paulini M."/>
        </authorList>
    </citation>
    <scope>NUCLEOTIDE SEQUENCE</scope>
    <source>
        <strain evidence="14">FR3</strain>
    </source>
</reference>
<evidence type="ECO:0000256" key="9">
    <source>
        <dbReference type="ARBA" id="ARBA00023125"/>
    </source>
</evidence>
<dbReference type="InterPro" id="IPR035425">
    <property type="entry name" value="CENP-T/H4_C"/>
</dbReference>
<dbReference type="SMART" id="SM00417">
    <property type="entry name" value="H4"/>
    <property type="match status" value="1"/>
</dbReference>
<protein>
    <recommendedName>
        <fullName evidence="5 12">Histone H4</fullName>
    </recommendedName>
</protein>
<reference evidence="14 16" key="1">
    <citation type="journal article" date="2007" name="Science">
        <title>Draft genome of the filarial nematode parasite Brugia malayi.</title>
        <authorList>
            <person name="Ghedin E."/>
            <person name="Wang S."/>
            <person name="Spiro D."/>
            <person name="Caler E."/>
            <person name="Zhao Q."/>
            <person name="Crabtree J."/>
            <person name="Allen J.E."/>
            <person name="Delcher A.L."/>
            <person name="Guiliano D.B."/>
            <person name="Miranda-Saavedra D."/>
            <person name="Angiuoli S.V."/>
            <person name="Creasy T."/>
            <person name="Amedeo P."/>
            <person name="Haas B."/>
            <person name="El-Sayed N.M."/>
            <person name="Wortman J.R."/>
            <person name="Feldblyum T."/>
            <person name="Tallon L."/>
            <person name="Schatz M."/>
            <person name="Shumway M."/>
            <person name="Koo H."/>
            <person name="Salzberg S.L."/>
            <person name="Schobel S."/>
            <person name="Pertea M."/>
            <person name="Pop M."/>
            <person name="White O."/>
            <person name="Barton G.J."/>
            <person name="Carlow C.K."/>
            <person name="Crawford M.J."/>
            <person name="Daub J."/>
            <person name="Dimmic M.W."/>
            <person name="Estes C.F."/>
            <person name="Foster J.M."/>
            <person name="Ganatra M."/>
            <person name="Gregory W.F."/>
            <person name="Johnson N.M."/>
            <person name="Jin J."/>
            <person name="Komuniecki R."/>
            <person name="Korf I."/>
            <person name="Kumar S."/>
            <person name="Laney S."/>
            <person name="Li B.W."/>
            <person name="Li W."/>
            <person name="Lindblom T.H."/>
            <person name="Lustigman S."/>
            <person name="Ma D."/>
            <person name="Maina C.V."/>
            <person name="Martin D.M."/>
            <person name="McCarter J.P."/>
            <person name="McReynolds L."/>
            <person name="Mitreva M."/>
            <person name="Nutman T.B."/>
            <person name="Parkinson J."/>
            <person name="Peregrin-Alvarez J.M."/>
            <person name="Poole C."/>
            <person name="Ren Q."/>
            <person name="Saunders L."/>
            <person name="Sluder A.E."/>
            <person name="Smith K."/>
            <person name="Stanke M."/>
            <person name="Unnasch T.R."/>
            <person name="Ware J."/>
            <person name="Wei A.D."/>
            <person name="Weil G."/>
            <person name="Williams D.J."/>
            <person name="Zhang Y."/>
            <person name="Williams S.A."/>
            <person name="Fraser-Liggett C."/>
            <person name="Slatko B."/>
            <person name="Blaxter M.L."/>
            <person name="Scott A.L."/>
        </authorList>
    </citation>
    <scope>NUCLEOTIDE SEQUENCE</scope>
    <source>
        <strain evidence="14 16">FR3</strain>
    </source>
</reference>
<keyword evidence="7" id="KW-0488">Methylation</keyword>
<dbReference type="InterPro" id="IPR019809">
    <property type="entry name" value="Histone_H4_CS"/>
</dbReference>
<proteinExistence type="inferred from homology"/>
<dbReference type="SUPFAM" id="SSF47113">
    <property type="entry name" value="Histone-fold"/>
    <property type="match status" value="1"/>
</dbReference>
<gene>
    <name evidence="14" type="primary">Bm4113</name>
    <name evidence="17" type="synonym">Bm1_02515</name>
    <name evidence="15" type="synonym">Bm4112</name>
    <name evidence="15" type="ORF">BM_BM4112</name>
    <name evidence="14" type="ORF">BM_Bm4113</name>
</gene>
<evidence type="ECO:0000256" key="6">
    <source>
        <dbReference type="ARBA" id="ARBA00022454"/>
    </source>
</evidence>
<dbReference type="Proteomes" id="UP000006672">
    <property type="component" value="Unassembled WGS sequence"/>
</dbReference>
<dbReference type="OrthoDB" id="5918951at2759"/>
<comment type="subcellular location">
    <subcellularLocation>
        <location evidence="3">Chromosome</location>
    </subcellularLocation>
    <subcellularLocation>
        <location evidence="2">Nucleus</location>
    </subcellularLocation>
</comment>
<comment type="subunit">
    <text evidence="12">The nucleosome is a histone octamer containing two molecules each of H2A, H2B, H3 and H4 assembled in one H3-H4 heterotetramer and two H2A-H2B heterodimers. The octamer wraps approximately 147 bp of DNA.</text>
</comment>
<evidence type="ECO:0000313" key="15">
    <source>
        <dbReference type="EMBL" id="VIO92342.1"/>
    </source>
</evidence>
<reference evidence="17" key="4">
    <citation type="submission" date="2022-04" db="UniProtKB">
        <authorList>
            <consortium name="WormBaseParasite"/>
        </authorList>
    </citation>
    <scope>IDENTIFICATION</scope>
</reference>
<dbReference type="GO" id="GO:0005634">
    <property type="term" value="C:nucleus"/>
    <property type="evidence" value="ECO:0007669"/>
    <property type="project" value="UniProtKB-SubCell"/>
</dbReference>
<organism evidence="14">
    <name type="scientific">Brugia malayi</name>
    <name type="common">Filarial nematode worm</name>
    <dbReference type="NCBI Taxonomy" id="6279"/>
    <lineage>
        <taxon>Eukaryota</taxon>
        <taxon>Metazoa</taxon>
        <taxon>Ecdysozoa</taxon>
        <taxon>Nematoda</taxon>
        <taxon>Chromadorea</taxon>
        <taxon>Rhabditida</taxon>
        <taxon>Spirurina</taxon>
        <taxon>Spiruromorpha</taxon>
        <taxon>Filarioidea</taxon>
        <taxon>Onchocercidae</taxon>
        <taxon>Brugia</taxon>
    </lineage>
</organism>
<dbReference type="GO" id="GO:0003677">
    <property type="term" value="F:DNA binding"/>
    <property type="evidence" value="ECO:0007669"/>
    <property type="project" value="UniProtKB-KW"/>
</dbReference>
<dbReference type="Gene3D" id="1.10.20.10">
    <property type="entry name" value="Histone, subunit A"/>
    <property type="match status" value="1"/>
</dbReference>
<dbReference type="EMBL" id="CAAKNF010000192">
    <property type="protein sequence ID" value="VIO92342.1"/>
    <property type="molecule type" value="Genomic_DNA"/>
</dbReference>
<keyword evidence="11 12" id="KW-0544">Nucleosome core</keyword>
<dbReference type="PRINTS" id="PR00623">
    <property type="entry name" value="HISTONEH4"/>
</dbReference>
<evidence type="ECO:0000256" key="12">
    <source>
        <dbReference type="RuleBase" id="RU000528"/>
    </source>
</evidence>
<dbReference type="PANTHER" id="PTHR10484">
    <property type="entry name" value="HISTONE H4"/>
    <property type="match status" value="1"/>
</dbReference>
<dbReference type="FunFam" id="1.10.20.10:FF:000002">
    <property type="entry name" value="Histone H4"/>
    <property type="match status" value="1"/>
</dbReference>
<evidence type="ECO:0000256" key="8">
    <source>
        <dbReference type="ARBA" id="ARBA00022990"/>
    </source>
</evidence>
<evidence type="ECO:0000256" key="4">
    <source>
        <dbReference type="ARBA" id="ARBA00006564"/>
    </source>
</evidence>
<dbReference type="GO" id="GO:0030527">
    <property type="term" value="F:structural constituent of chromatin"/>
    <property type="evidence" value="ECO:0007669"/>
    <property type="project" value="InterPro"/>
</dbReference>
<dbReference type="WBParaSite" id="Bm4112a.1">
    <property type="protein sequence ID" value="Bm4112a.1"/>
    <property type="gene ID" value="WBGene00224373"/>
</dbReference>
<evidence type="ECO:0000256" key="7">
    <source>
        <dbReference type="ARBA" id="ARBA00022481"/>
    </source>
</evidence>
<dbReference type="OMA" id="VHTICSP"/>
<evidence type="ECO:0000256" key="2">
    <source>
        <dbReference type="ARBA" id="ARBA00004123"/>
    </source>
</evidence>
<comment type="function">
    <text evidence="1 12">Core component of nucleosome. Nucleosomes wrap and compact DNA into chromatin, limiting DNA accessibility to the cellular machineries which require DNA as a template. Histones thereby play a central role in transcription regulation, DNA repair, DNA replication and chromosomal stability. DNA accessibility is regulated via a complex set of post-translational modifications of histones, also called histone code, and nucleosome remodeling.</text>
</comment>
<reference evidence="15" key="3">
    <citation type="submission" date="2019-04" db="EMBL/GenBank/DDBJ databases">
        <authorList>
            <person name="Howe K."/>
            <person name="Paulini M."/>
            <person name="Williams G."/>
        </authorList>
    </citation>
    <scope>NUCLEOTIDE SEQUENCE [LARGE SCALE GENOMIC DNA]</scope>
    <source>
        <strain evidence="15">FR3</strain>
    </source>
</reference>
<accession>A0A4E9F8J0</accession>
<sequence>MSGRGKGGKGLGKGGAKRHRKVLRDNIQGITKPAIRRLARRGGVKRISGLIYEETRGVLKVFLENVIRDAVTYCEHAKRKTVTAMDVVYALKRQGRTLYACNYLYAHKTQRPSLGPQIYESCLLRTDLCVLDCIFNVK</sequence>